<proteinExistence type="predicted"/>
<feature type="domain" description="Reverse transcriptase" evidence="2">
    <location>
        <begin position="724"/>
        <end position="1003"/>
    </location>
</feature>
<feature type="compositionally biased region" description="Acidic residues" evidence="1">
    <location>
        <begin position="227"/>
        <end position="237"/>
    </location>
</feature>
<name>A0ABQ4ZYP7_9ASTR</name>
<comment type="caution">
    <text evidence="3">The sequence shown here is derived from an EMBL/GenBank/DDBJ whole genome shotgun (WGS) entry which is preliminary data.</text>
</comment>
<gene>
    <name evidence="3" type="ORF">Tco_0802100</name>
</gene>
<protein>
    <submittedName>
        <fullName evidence="3">RNA-directed DNA polymerase, eukaryota, reverse transcriptase zinc-binding domain protein</fullName>
    </submittedName>
</protein>
<feature type="compositionally biased region" description="Basic and acidic residues" evidence="1">
    <location>
        <begin position="266"/>
        <end position="275"/>
    </location>
</feature>
<dbReference type="EMBL" id="BQNB010011785">
    <property type="protein sequence ID" value="GJS95132.1"/>
    <property type="molecule type" value="Genomic_DNA"/>
</dbReference>
<dbReference type="PROSITE" id="PS50878">
    <property type="entry name" value="RT_POL"/>
    <property type="match status" value="1"/>
</dbReference>
<accession>A0ABQ4ZYP7</accession>
<reference evidence="3" key="2">
    <citation type="submission" date="2022-01" db="EMBL/GenBank/DDBJ databases">
        <authorList>
            <person name="Yamashiro T."/>
            <person name="Shiraishi A."/>
            <person name="Satake H."/>
            <person name="Nakayama K."/>
        </authorList>
    </citation>
    <scope>NUCLEOTIDE SEQUENCE</scope>
</reference>
<dbReference type="Pfam" id="PF00078">
    <property type="entry name" value="RVT_1"/>
    <property type="match status" value="1"/>
</dbReference>
<keyword evidence="3" id="KW-0695">RNA-directed DNA polymerase</keyword>
<dbReference type="InterPro" id="IPR000477">
    <property type="entry name" value="RT_dom"/>
</dbReference>
<dbReference type="GO" id="GO:0003964">
    <property type="term" value="F:RNA-directed DNA polymerase activity"/>
    <property type="evidence" value="ECO:0007669"/>
    <property type="project" value="UniProtKB-KW"/>
</dbReference>
<dbReference type="SUPFAM" id="SSF56672">
    <property type="entry name" value="DNA/RNA polymerases"/>
    <property type="match status" value="1"/>
</dbReference>
<keyword evidence="3" id="KW-0548">Nucleotidyltransferase</keyword>
<dbReference type="InterPro" id="IPR026960">
    <property type="entry name" value="RVT-Znf"/>
</dbReference>
<dbReference type="PANTHER" id="PTHR33116:SF79">
    <property type="entry name" value="REVERSE TRANSCRIPTASE DOMAIN, ZINC FINGER, CCHC-TYPE-RELATED"/>
    <property type="match status" value="1"/>
</dbReference>
<dbReference type="PANTHER" id="PTHR33116">
    <property type="entry name" value="REVERSE TRANSCRIPTASE ZINC-BINDING DOMAIN-CONTAINING PROTEIN-RELATED-RELATED"/>
    <property type="match status" value="1"/>
</dbReference>
<dbReference type="InterPro" id="IPR036691">
    <property type="entry name" value="Endo/exonu/phosph_ase_sf"/>
</dbReference>
<keyword evidence="4" id="KW-1185">Reference proteome</keyword>
<dbReference type="Proteomes" id="UP001151760">
    <property type="component" value="Unassembled WGS sequence"/>
</dbReference>
<evidence type="ECO:0000256" key="1">
    <source>
        <dbReference type="SAM" id="MobiDB-lite"/>
    </source>
</evidence>
<dbReference type="CDD" id="cd01650">
    <property type="entry name" value="RT_nLTR_like"/>
    <property type="match status" value="1"/>
</dbReference>
<dbReference type="Pfam" id="PF13966">
    <property type="entry name" value="zf-RVT"/>
    <property type="match status" value="1"/>
</dbReference>
<evidence type="ECO:0000313" key="3">
    <source>
        <dbReference type="EMBL" id="GJS95132.1"/>
    </source>
</evidence>
<dbReference type="InterPro" id="IPR043502">
    <property type="entry name" value="DNA/RNA_pol_sf"/>
</dbReference>
<sequence length="1336" mass="154775">MGSKGSYANVVSEKNTRSGVGVVKLMKDEKEVKRMVLKENDLVKMDDSAEVVLAKIREVEAMAKLYGILENEGFNGFEAHHVGGLWVWIEFNNQKACQRFKDKDSMKAYFSEITHVSRNFVVDEKLVWIEIDGLPLCAWSSEAFKKIGSLWGKFMFFEDDTRDNVSCRRVCIRTSLKHSISEMIQVEVTGVSYWVRVRETGIWSIKIEKDASASESDYRLDSSSENDCNDAEVEDSTSEIKVAKDDGKSEEKENEPDSAYSCKKTMVGEERESETLSRPPGFKNVIIESNKVSQDVDEANSNWIATMGHSGGIVSMWDTAVFVKSHIHCGVNYVIVAGKWMGVQGVCHVINVYAPQTVEARKRLWEEICHYMQSNIGHFIVFGDFNEVRHASERFGSVFNQQGANAFNEFINQTELVNLNIGGRNFTWMNKFGTKLSKLDRYLVSVSFTLAFPDILMIALDRKWSDHLPILLHSKRMDFRPIPFRVFHSWLDIDGFHDVVVQSYNDFDRDQEAACNYLKNKMKYLKGKIKDWHKDFKVAQTTRSKSLCSRIGAIEDKMDDMTATEEEVAQRIFWLKELADIERSEVIDAAQKSKIKWEVEGDENTTFFHGLLNQRRRKQMVQGIMEHGQWHTDPETIKNVFVDFYREKFDAVRTHMPALDRNRFTQLDNHDIEMLERPCSIEEVKATVWHCGSDKALGPDGFTFKFIKKYWDLMQHDIYNMVTTFCNEGKLPIGCNASFITLIPKVTNPVFVKDYRPISLIGFQYKIIAKMLAMRLTSVINNLISSEQSAFVKGMQILDGPLMVGEVMEWYKIKRKKLMIFKVDFEKAYDSLCWEYIDFVMIQFGFGTRWRNWIRECLITTRLSILINGSPTEEIPMFRGLRQGDLLSPFLFILAMEGLHIAIQKAMEDKKIANAIVGDTKLNISHLFYVDGVVFLTDWSHDEVDGILDVLHNFHVAMAITSRWDVVIQRFHNRLSKWKVKMLSSGGRLTLIKSVLGSLGIYLMSLFRVPEGVIKELEQLRARVFWGYQSNEKKIAWVAWDKVLTSKDRGGLGIAIHGDQGGVVSRYEQRTRSEDQPLWSRFNHLYMLETEKNCKVRDRWNDGGWVWKWRRDVRGGIEQNQLNTLLILIANIGLQNGQDKARWALDDQGIFSVAATRLHIDEMRLVGQDLVTRWCAFVPRKVNIFVWRVMLDRLPTRYNLSRRGLEIEAIFCPCCGSGMETISHVLFTCYLAKEVWSKIVQWCQVHMPEVRSFTDWASWCNQAPNVNNSRARLEVIGLTTCWMLWRYRNSVTFDSGRIFKRDLVDNVIMYSFFWLKHRNSKSKISWVDWLKHPLYL</sequence>
<organism evidence="3 4">
    <name type="scientific">Tanacetum coccineum</name>
    <dbReference type="NCBI Taxonomy" id="301880"/>
    <lineage>
        <taxon>Eukaryota</taxon>
        <taxon>Viridiplantae</taxon>
        <taxon>Streptophyta</taxon>
        <taxon>Embryophyta</taxon>
        <taxon>Tracheophyta</taxon>
        <taxon>Spermatophyta</taxon>
        <taxon>Magnoliopsida</taxon>
        <taxon>eudicotyledons</taxon>
        <taxon>Gunneridae</taxon>
        <taxon>Pentapetalae</taxon>
        <taxon>asterids</taxon>
        <taxon>campanulids</taxon>
        <taxon>Asterales</taxon>
        <taxon>Asteraceae</taxon>
        <taxon>Asteroideae</taxon>
        <taxon>Anthemideae</taxon>
        <taxon>Anthemidinae</taxon>
        <taxon>Tanacetum</taxon>
    </lineage>
</organism>
<keyword evidence="3" id="KW-0808">Transferase</keyword>
<feature type="region of interest" description="Disordered" evidence="1">
    <location>
        <begin position="216"/>
        <end position="280"/>
    </location>
</feature>
<dbReference type="Gene3D" id="3.60.10.10">
    <property type="entry name" value="Endonuclease/exonuclease/phosphatase"/>
    <property type="match status" value="1"/>
</dbReference>
<feature type="compositionally biased region" description="Basic and acidic residues" evidence="1">
    <location>
        <begin position="241"/>
        <end position="251"/>
    </location>
</feature>
<dbReference type="SUPFAM" id="SSF56219">
    <property type="entry name" value="DNase I-like"/>
    <property type="match status" value="1"/>
</dbReference>
<evidence type="ECO:0000259" key="2">
    <source>
        <dbReference type="PROSITE" id="PS50878"/>
    </source>
</evidence>
<evidence type="ECO:0000313" key="4">
    <source>
        <dbReference type="Proteomes" id="UP001151760"/>
    </source>
</evidence>
<reference evidence="3" key="1">
    <citation type="journal article" date="2022" name="Int. J. Mol. Sci.">
        <title>Draft Genome of Tanacetum Coccineum: Genomic Comparison of Closely Related Tanacetum-Family Plants.</title>
        <authorList>
            <person name="Yamashiro T."/>
            <person name="Shiraishi A."/>
            <person name="Nakayama K."/>
            <person name="Satake H."/>
        </authorList>
    </citation>
    <scope>NUCLEOTIDE SEQUENCE</scope>
</reference>